<keyword evidence="2" id="KW-0808">Transferase</keyword>
<keyword evidence="3" id="KW-0677">Repeat</keyword>
<evidence type="ECO:0000313" key="5">
    <source>
        <dbReference type="EMBL" id="GAA0881351.1"/>
    </source>
</evidence>
<name>A0ABN1N6E4_9BACT</name>
<dbReference type="Pfam" id="PF00132">
    <property type="entry name" value="Hexapep"/>
    <property type="match status" value="1"/>
</dbReference>
<reference evidence="5 6" key="1">
    <citation type="journal article" date="2019" name="Int. J. Syst. Evol. Microbiol.">
        <title>The Global Catalogue of Microorganisms (GCM) 10K type strain sequencing project: providing services to taxonomists for standard genome sequencing and annotation.</title>
        <authorList>
            <consortium name="The Broad Institute Genomics Platform"/>
            <consortium name="The Broad Institute Genome Sequencing Center for Infectious Disease"/>
            <person name="Wu L."/>
            <person name="Ma J."/>
        </authorList>
    </citation>
    <scope>NUCLEOTIDE SEQUENCE [LARGE SCALE GENOMIC DNA]</scope>
    <source>
        <strain evidence="5 6">JCM 16112</strain>
    </source>
</reference>
<dbReference type="InterPro" id="IPR001451">
    <property type="entry name" value="Hexapep"/>
</dbReference>
<comment type="similarity">
    <text evidence="1">Belongs to the transferase hexapeptide repeat family.</text>
</comment>
<protein>
    <submittedName>
        <fullName evidence="5">Uncharacterized protein</fullName>
    </submittedName>
</protein>
<dbReference type="RefSeq" id="WP_343855207.1">
    <property type="nucleotide sequence ID" value="NZ_BAAAFI010000049.1"/>
</dbReference>
<dbReference type="Gene3D" id="2.160.10.10">
    <property type="entry name" value="Hexapeptide repeat proteins"/>
    <property type="match status" value="1"/>
</dbReference>
<evidence type="ECO:0000313" key="6">
    <source>
        <dbReference type="Proteomes" id="UP001500469"/>
    </source>
</evidence>
<dbReference type="SUPFAM" id="SSF51161">
    <property type="entry name" value="Trimeric LpxA-like enzymes"/>
    <property type="match status" value="1"/>
</dbReference>
<dbReference type="Proteomes" id="UP001500469">
    <property type="component" value="Unassembled WGS sequence"/>
</dbReference>
<dbReference type="EMBL" id="BAAAFI010000049">
    <property type="protein sequence ID" value="GAA0881351.1"/>
    <property type="molecule type" value="Genomic_DNA"/>
</dbReference>
<dbReference type="InterPro" id="IPR051159">
    <property type="entry name" value="Hexapeptide_acetyltransf"/>
</dbReference>
<dbReference type="PROSITE" id="PS00101">
    <property type="entry name" value="HEXAPEP_TRANSFERASES"/>
    <property type="match status" value="1"/>
</dbReference>
<gene>
    <name evidence="5" type="ORF">GCM10009119_43210</name>
</gene>
<dbReference type="InterPro" id="IPR011004">
    <property type="entry name" value="Trimer_LpxA-like_sf"/>
</dbReference>
<evidence type="ECO:0000256" key="3">
    <source>
        <dbReference type="ARBA" id="ARBA00022737"/>
    </source>
</evidence>
<evidence type="ECO:0000256" key="1">
    <source>
        <dbReference type="ARBA" id="ARBA00007274"/>
    </source>
</evidence>
<keyword evidence="4" id="KW-0012">Acyltransferase</keyword>
<sequence>MKLLAKLLLFISKVVRRILMVIFRDLFASAGRNFIFNPYDDFSYQNITVGNDVFIGSGAVFASSNSKILIGNKVMFGPNVSIFTGDHNTSVLGRYMYDVKEKLAENDAPVTIENDVWIGTRAIILKGVTIGSGSIIAAGSLVLKDVPPNSVVGGVPCKFLKFRFDEHQLLEHNRILSIKGNNSQY</sequence>
<comment type="caution">
    <text evidence="5">The sequence shown here is derived from an EMBL/GenBank/DDBJ whole genome shotgun (WGS) entry which is preliminary data.</text>
</comment>
<evidence type="ECO:0000256" key="2">
    <source>
        <dbReference type="ARBA" id="ARBA00022679"/>
    </source>
</evidence>
<proteinExistence type="inferred from homology"/>
<evidence type="ECO:0000256" key="4">
    <source>
        <dbReference type="ARBA" id="ARBA00023315"/>
    </source>
</evidence>
<dbReference type="InterPro" id="IPR018357">
    <property type="entry name" value="Hexapep_transf_CS"/>
</dbReference>
<keyword evidence="6" id="KW-1185">Reference proteome</keyword>
<organism evidence="5 6">
    <name type="scientific">Algoriphagus jejuensis</name>
    <dbReference type="NCBI Taxonomy" id="419934"/>
    <lineage>
        <taxon>Bacteria</taxon>
        <taxon>Pseudomonadati</taxon>
        <taxon>Bacteroidota</taxon>
        <taxon>Cytophagia</taxon>
        <taxon>Cytophagales</taxon>
        <taxon>Cyclobacteriaceae</taxon>
        <taxon>Algoriphagus</taxon>
    </lineage>
</organism>
<dbReference type="PANTHER" id="PTHR23416">
    <property type="entry name" value="SIALIC ACID SYNTHASE-RELATED"/>
    <property type="match status" value="1"/>
</dbReference>
<accession>A0ABN1N6E4</accession>
<dbReference type="PANTHER" id="PTHR23416:SF23">
    <property type="entry name" value="ACETYLTRANSFERASE C18B11.09C-RELATED"/>
    <property type="match status" value="1"/>
</dbReference>